<dbReference type="PANTHER" id="PTHR43666">
    <property type="entry name" value="TLDD PROTEIN"/>
    <property type="match status" value="1"/>
</dbReference>
<dbReference type="Proteomes" id="UP000198953">
    <property type="component" value="Unassembled WGS sequence"/>
</dbReference>
<dbReference type="GO" id="GO:0006508">
    <property type="term" value="P:proteolysis"/>
    <property type="evidence" value="ECO:0007669"/>
    <property type="project" value="UniProtKB-KW"/>
</dbReference>
<dbReference type="AlphaFoldDB" id="A0A1H7Y9Z3"/>
<dbReference type="InterPro" id="IPR045569">
    <property type="entry name" value="Metalloprtase-TldD/E_C"/>
</dbReference>
<organism evidence="4 5">
    <name type="scientific">Nonomuraea pusilla</name>
    <dbReference type="NCBI Taxonomy" id="46177"/>
    <lineage>
        <taxon>Bacteria</taxon>
        <taxon>Bacillati</taxon>
        <taxon>Actinomycetota</taxon>
        <taxon>Actinomycetes</taxon>
        <taxon>Streptosporangiales</taxon>
        <taxon>Streptosporangiaceae</taxon>
        <taxon>Nonomuraea</taxon>
    </lineage>
</organism>
<dbReference type="Pfam" id="PF19289">
    <property type="entry name" value="PmbA_TldD_3rd"/>
    <property type="match status" value="1"/>
</dbReference>
<dbReference type="InterPro" id="IPR035068">
    <property type="entry name" value="TldD/PmbA_N"/>
</dbReference>
<comment type="similarity">
    <text evidence="1">Belongs to the peptidase U62 family.</text>
</comment>
<dbReference type="OrthoDB" id="9763230at2"/>
<dbReference type="PANTHER" id="PTHR43666:SF1">
    <property type="entry name" value="CONSERVED PROTEIN"/>
    <property type="match status" value="1"/>
</dbReference>
<dbReference type="GO" id="GO:0008237">
    <property type="term" value="F:metallopeptidase activity"/>
    <property type="evidence" value="ECO:0007669"/>
    <property type="project" value="InterPro"/>
</dbReference>
<protein>
    <submittedName>
        <fullName evidence="4">Predicted Zn-dependent protease or its inactivated homolog</fullName>
    </submittedName>
</protein>
<dbReference type="EMBL" id="FOBF01000013">
    <property type="protein sequence ID" value="SEM43056.1"/>
    <property type="molecule type" value="Genomic_DNA"/>
</dbReference>
<name>A0A1H7Y9Z3_9ACTN</name>
<sequence>MTIDERHGRFERYAERLLDRARRHGASGAEVCVEGRLASLTRFADSEIHQSVTEDAVRVSLRYVRGRRHGMAVAGRLDDSALDSLVERAASNAAGTAETDDWPGLPEPGPIPEVTGAYAAATAEATPELRAGVVRDVIAAADAAGAAASGSFATGAVTTVVLSSRGVRAAQTRSDAWLVTVHASPGGGTGYAETCAVDVAHVDGAALGREAAGKARAGDHPVVLPAGEYPVVLEEYAVADVLAKLGRFGFNARAVQDGQSFAQPGLRVATDLVTVWDDGTDPLGLPTAFDHEGVGKERVSLIDRGRCDRVVHDTGTAARAGVRSTGHALPAPNPVGPLPVNMFMAPGRLSREELIGRLDRGLLVTRFHYSNPVDPKRGIVTGVTRDGVFLVEHGEIVAPVRDLRFSQSYPDVLRRVGAVGRDRRTVRGWFGGVPVLGDITAPSVLVDGFRFSG</sequence>
<feature type="domain" description="Metalloprotease TldD/E C-terminal" evidence="3">
    <location>
        <begin position="227"/>
        <end position="453"/>
    </location>
</feature>
<dbReference type="STRING" id="46177.SAMN05660976_05121"/>
<dbReference type="SUPFAM" id="SSF111283">
    <property type="entry name" value="Putative modulator of DNA gyrase, PmbA/TldD"/>
    <property type="match status" value="1"/>
</dbReference>
<accession>A0A1H7Y9Z3</accession>
<reference evidence="4 5" key="1">
    <citation type="submission" date="2016-10" db="EMBL/GenBank/DDBJ databases">
        <authorList>
            <person name="de Groot N.N."/>
        </authorList>
    </citation>
    <scope>NUCLEOTIDE SEQUENCE [LARGE SCALE GENOMIC DNA]</scope>
    <source>
        <strain evidence="4 5">DSM 43357</strain>
    </source>
</reference>
<dbReference type="InterPro" id="IPR036059">
    <property type="entry name" value="TldD/PmbA_sf"/>
</dbReference>
<proteinExistence type="inferred from homology"/>
<evidence type="ECO:0000313" key="4">
    <source>
        <dbReference type="EMBL" id="SEM43056.1"/>
    </source>
</evidence>
<dbReference type="InterPro" id="IPR002510">
    <property type="entry name" value="Metalloprtase-TldD/E_N"/>
</dbReference>
<evidence type="ECO:0000259" key="2">
    <source>
        <dbReference type="Pfam" id="PF01523"/>
    </source>
</evidence>
<evidence type="ECO:0000313" key="5">
    <source>
        <dbReference type="Proteomes" id="UP000198953"/>
    </source>
</evidence>
<keyword evidence="4" id="KW-0645">Protease</keyword>
<keyword evidence="4" id="KW-0378">Hydrolase</keyword>
<feature type="domain" description="Metalloprotease TldD/E N-terminal" evidence="2">
    <location>
        <begin position="29"/>
        <end position="93"/>
    </location>
</feature>
<gene>
    <name evidence="4" type="ORF">SAMN05660976_05121</name>
</gene>
<evidence type="ECO:0000259" key="3">
    <source>
        <dbReference type="Pfam" id="PF19289"/>
    </source>
</evidence>
<dbReference type="Gene3D" id="3.30.2290.10">
    <property type="entry name" value="PmbA/TldD superfamily"/>
    <property type="match status" value="1"/>
</dbReference>
<dbReference type="Pfam" id="PF01523">
    <property type="entry name" value="PmbA_TldD_1st"/>
    <property type="match status" value="1"/>
</dbReference>
<dbReference type="RefSeq" id="WP_055502109.1">
    <property type="nucleotide sequence ID" value="NZ_BBZG01000001.1"/>
</dbReference>
<evidence type="ECO:0000256" key="1">
    <source>
        <dbReference type="ARBA" id="ARBA00005836"/>
    </source>
</evidence>
<keyword evidence="5" id="KW-1185">Reference proteome</keyword>